<proteinExistence type="predicted"/>
<dbReference type="Gene3D" id="3.40.50.1820">
    <property type="entry name" value="alpha/beta hydrolase"/>
    <property type="match status" value="1"/>
</dbReference>
<dbReference type="HOGENOM" id="CLU_046066_0_2_5"/>
<dbReference type="SUPFAM" id="SSF53474">
    <property type="entry name" value="alpha/beta-Hydrolases"/>
    <property type="match status" value="1"/>
</dbReference>
<dbReference type="EMBL" id="AATQ01000044">
    <property type="protein sequence ID" value="EAU44520.1"/>
    <property type="molecule type" value="Genomic_DNA"/>
</dbReference>
<dbReference type="PANTHER" id="PTHR37017:SF11">
    <property type="entry name" value="ESTERASE_LIPASE_THIOESTERASE DOMAIN-CONTAINING PROTEIN"/>
    <property type="match status" value="1"/>
</dbReference>
<dbReference type="InterPro" id="IPR000073">
    <property type="entry name" value="AB_hydrolase_1"/>
</dbReference>
<dbReference type="Proteomes" id="UP000006230">
    <property type="component" value="Unassembled WGS sequence"/>
</dbReference>
<organism evidence="2 3">
    <name type="scientific">Salipiger bermudensis (strain DSM 26914 / JCM 13377 / KCTC 12554 / HTCC2601)</name>
    <name type="common">Pelagibaca bermudensis</name>
    <dbReference type="NCBI Taxonomy" id="314265"/>
    <lineage>
        <taxon>Bacteria</taxon>
        <taxon>Pseudomonadati</taxon>
        <taxon>Pseudomonadota</taxon>
        <taxon>Alphaproteobacteria</taxon>
        <taxon>Rhodobacterales</taxon>
        <taxon>Roseobacteraceae</taxon>
        <taxon>Salipiger</taxon>
    </lineage>
</organism>
<evidence type="ECO:0000313" key="2">
    <source>
        <dbReference type="EMBL" id="EAU44520.1"/>
    </source>
</evidence>
<dbReference type="InterPro" id="IPR029058">
    <property type="entry name" value="AB_hydrolase_fold"/>
</dbReference>
<feature type="domain" description="AB hydrolase-1" evidence="1">
    <location>
        <begin position="4"/>
        <end position="228"/>
    </location>
</feature>
<dbReference type="STRING" id="314265.R2601_12620"/>
<dbReference type="RefSeq" id="WP_007794456.1">
    <property type="nucleotide sequence ID" value="NZ_DS022276.1"/>
</dbReference>
<comment type="caution">
    <text evidence="2">The sequence shown here is derived from an EMBL/GenBank/DDBJ whole genome shotgun (WGS) entry which is preliminary data.</text>
</comment>
<dbReference type="OrthoDB" id="9814966at2"/>
<gene>
    <name evidence="2" type="ORF">R2601_12620</name>
</gene>
<keyword evidence="3" id="KW-1185">Reference proteome</keyword>
<protein>
    <submittedName>
        <fullName evidence="2">Esterase EstC, putative</fullName>
    </submittedName>
</protein>
<dbReference type="eggNOG" id="COG2267">
    <property type="taxonomic scope" value="Bacteria"/>
</dbReference>
<evidence type="ECO:0000313" key="3">
    <source>
        <dbReference type="Proteomes" id="UP000006230"/>
    </source>
</evidence>
<dbReference type="AlphaFoldDB" id="Q0FK06"/>
<dbReference type="InterPro" id="IPR052897">
    <property type="entry name" value="Sec-Metab_Biosynth_Hydrolase"/>
</dbReference>
<dbReference type="ESTHER" id="9rhob-q0fk06">
    <property type="family name" value="HNLyase_Bact"/>
</dbReference>
<evidence type="ECO:0000259" key="1">
    <source>
        <dbReference type="Pfam" id="PF12697"/>
    </source>
</evidence>
<dbReference type="Pfam" id="PF12697">
    <property type="entry name" value="Abhydrolase_6"/>
    <property type="match status" value="1"/>
</dbReference>
<reference evidence="2 3" key="1">
    <citation type="journal article" date="2010" name="J. Bacteriol.">
        <title>Genome sequences of Pelagibaca bermudensis HTCC2601T and Maritimibacter alkaliphilus HTCC2654T, the type strains of two marine Roseobacter genera.</title>
        <authorList>
            <person name="Thrash J.C."/>
            <person name="Cho J.C."/>
            <person name="Ferriera S."/>
            <person name="Johnson J."/>
            <person name="Vergin K.L."/>
            <person name="Giovannoni S.J."/>
        </authorList>
    </citation>
    <scope>NUCLEOTIDE SEQUENCE [LARGE SCALE GENOMIC DNA]</scope>
    <source>
        <strain evidence="3">DSM 26914 / JCM 13377 / KCTC 12554 / HTCC2601</strain>
    </source>
</reference>
<accession>Q0FK06</accession>
<name>Q0FK06_SALBH</name>
<sequence length="236" mass="25128">MARFLLVHGASHGAWCWRDVVPALTALGHSATAIDLPSHGADPTPAAAIGLQDYIDAILAALPEPAIVVAHSMAGVPATGAADRAPASVQRLVYLCAYRPEDGDSVASLRRAQTEQPLLTAIRRDPDGTTFRFDAAMAPELFYHDCSPADRAFALDRLVPQAIRPQAEPVTLTGAIASVPRSYILCSEDRAIPPRDQQRMAAALADDEVYERPWSHSPFLAHPEALASLLSGIAAP</sequence>
<dbReference type="PANTHER" id="PTHR37017">
    <property type="entry name" value="AB HYDROLASE-1 DOMAIN-CONTAINING PROTEIN-RELATED"/>
    <property type="match status" value="1"/>
</dbReference>